<evidence type="ECO:0000313" key="1">
    <source>
        <dbReference type="EMBL" id="KAK7318958.1"/>
    </source>
</evidence>
<evidence type="ECO:0000313" key="2">
    <source>
        <dbReference type="Proteomes" id="UP001359559"/>
    </source>
</evidence>
<reference evidence="1 2" key="1">
    <citation type="submission" date="2024-01" db="EMBL/GenBank/DDBJ databases">
        <title>The genomes of 5 underutilized Papilionoideae crops provide insights into root nodulation and disease resistance.</title>
        <authorList>
            <person name="Yuan L."/>
        </authorList>
    </citation>
    <scope>NUCLEOTIDE SEQUENCE [LARGE SCALE GENOMIC DNA]</scope>
    <source>
        <strain evidence="1">LY-2023</strain>
        <tissue evidence="1">Leaf</tissue>
    </source>
</reference>
<keyword evidence="2" id="KW-1185">Reference proteome</keyword>
<dbReference type="EMBL" id="JAYKXN010000001">
    <property type="protein sequence ID" value="KAK7318958.1"/>
    <property type="molecule type" value="Genomic_DNA"/>
</dbReference>
<dbReference type="AlphaFoldDB" id="A0AAN9KML8"/>
<dbReference type="Proteomes" id="UP001359559">
    <property type="component" value="Unassembled WGS sequence"/>
</dbReference>
<sequence>MQLPMTTLSLRLRASGIRGTLEYGFSSLHSPLNHNYFSIFSRKFNFPGKSRRSCSHSLLLTPIPESKEKRCRRRFWYWKSWKK</sequence>
<proteinExistence type="predicted"/>
<accession>A0AAN9KML8</accession>
<gene>
    <name evidence="1" type="ORF">RJT34_03667</name>
</gene>
<comment type="caution">
    <text evidence="1">The sequence shown here is derived from an EMBL/GenBank/DDBJ whole genome shotgun (WGS) entry which is preliminary data.</text>
</comment>
<organism evidence="1 2">
    <name type="scientific">Clitoria ternatea</name>
    <name type="common">Butterfly pea</name>
    <dbReference type="NCBI Taxonomy" id="43366"/>
    <lineage>
        <taxon>Eukaryota</taxon>
        <taxon>Viridiplantae</taxon>
        <taxon>Streptophyta</taxon>
        <taxon>Embryophyta</taxon>
        <taxon>Tracheophyta</taxon>
        <taxon>Spermatophyta</taxon>
        <taxon>Magnoliopsida</taxon>
        <taxon>eudicotyledons</taxon>
        <taxon>Gunneridae</taxon>
        <taxon>Pentapetalae</taxon>
        <taxon>rosids</taxon>
        <taxon>fabids</taxon>
        <taxon>Fabales</taxon>
        <taxon>Fabaceae</taxon>
        <taxon>Papilionoideae</taxon>
        <taxon>50 kb inversion clade</taxon>
        <taxon>NPAAA clade</taxon>
        <taxon>indigoferoid/millettioid clade</taxon>
        <taxon>Phaseoleae</taxon>
        <taxon>Clitoria</taxon>
    </lineage>
</organism>
<protein>
    <submittedName>
        <fullName evidence="1">Uncharacterized protein</fullName>
    </submittedName>
</protein>
<name>A0AAN9KML8_CLITE</name>